<evidence type="ECO:0000313" key="12">
    <source>
        <dbReference type="Proteomes" id="UP001059985"/>
    </source>
</evidence>
<dbReference type="GO" id="GO:0044205">
    <property type="term" value="P:'de novo' UMP biosynthetic process"/>
    <property type="evidence" value="ECO:0007669"/>
    <property type="project" value="UniProtKB-UniRule"/>
</dbReference>
<feature type="active site" description="Nucleophile" evidence="7">
    <location>
        <position position="257"/>
    </location>
</feature>
<comment type="catalytic activity">
    <reaction evidence="6 7">
        <text>hydrogencarbonate + L-glutamine + 2 ATP + H2O = carbamoyl phosphate + L-glutamate + 2 ADP + phosphate + 2 H(+)</text>
        <dbReference type="Rhea" id="RHEA:18633"/>
        <dbReference type="ChEBI" id="CHEBI:15377"/>
        <dbReference type="ChEBI" id="CHEBI:15378"/>
        <dbReference type="ChEBI" id="CHEBI:17544"/>
        <dbReference type="ChEBI" id="CHEBI:29985"/>
        <dbReference type="ChEBI" id="CHEBI:30616"/>
        <dbReference type="ChEBI" id="CHEBI:43474"/>
        <dbReference type="ChEBI" id="CHEBI:58228"/>
        <dbReference type="ChEBI" id="CHEBI:58359"/>
        <dbReference type="ChEBI" id="CHEBI:456216"/>
        <dbReference type="EC" id="6.3.5.5"/>
    </reaction>
</comment>
<gene>
    <name evidence="7 9" type="primary">carA</name>
    <name evidence="10" type="ORF">LUA81_00045</name>
    <name evidence="9" type="ORF">LUA82_00045</name>
</gene>
<feature type="binding site" evidence="7">
    <location>
        <position position="302"/>
    </location>
    <ligand>
        <name>L-glutamine</name>
        <dbReference type="ChEBI" id="CHEBI:58359"/>
    </ligand>
</feature>
<keyword evidence="3 7" id="KW-0067">ATP-binding</keyword>
<dbReference type="InterPro" id="IPR017926">
    <property type="entry name" value="GATASE"/>
</dbReference>
<feature type="binding site" evidence="7">
    <location>
        <position position="299"/>
    </location>
    <ligand>
        <name>L-glutamine</name>
        <dbReference type="ChEBI" id="CHEBI:58359"/>
    </ligand>
</feature>
<evidence type="ECO:0000313" key="9">
    <source>
        <dbReference type="EMBL" id="UTO55976.1"/>
    </source>
</evidence>
<dbReference type="EC" id="6.3.5.5" evidence="7"/>
<comment type="similarity">
    <text evidence="7">Belongs to the CarA family.</text>
</comment>
<dbReference type="GO" id="GO:0005524">
    <property type="term" value="F:ATP binding"/>
    <property type="evidence" value="ECO:0007669"/>
    <property type="project" value="UniProtKB-UniRule"/>
</dbReference>
<dbReference type="EMBL" id="CP089286">
    <property type="protein sequence ID" value="UTO55976.1"/>
    <property type="molecule type" value="Genomic_DNA"/>
</dbReference>
<feature type="binding site" evidence="7">
    <location>
        <position position="49"/>
    </location>
    <ligand>
        <name>L-glutamine</name>
        <dbReference type="ChEBI" id="CHEBI:58359"/>
    </ligand>
</feature>
<evidence type="ECO:0000256" key="3">
    <source>
        <dbReference type="ARBA" id="ARBA00022840"/>
    </source>
</evidence>
<feature type="active site" evidence="7">
    <location>
        <position position="341"/>
    </location>
</feature>
<dbReference type="Pfam" id="PF00988">
    <property type="entry name" value="CPSase_sm_chain"/>
    <property type="match status" value="1"/>
</dbReference>
<dbReference type="Proteomes" id="UP001059985">
    <property type="component" value="Chromosome"/>
</dbReference>
<proteinExistence type="inferred from homology"/>
<keyword evidence="12" id="KW-1185">Reference proteome</keyword>
<feature type="binding site" evidence="7">
    <location>
        <position position="261"/>
    </location>
    <ligand>
        <name>L-glutamine</name>
        <dbReference type="ChEBI" id="CHEBI:58359"/>
    </ligand>
</feature>
<keyword evidence="1 7" id="KW-0436">Ligase</keyword>
<evidence type="ECO:0000256" key="2">
    <source>
        <dbReference type="ARBA" id="ARBA00022741"/>
    </source>
</evidence>
<dbReference type="EMBL" id="CP089285">
    <property type="protein sequence ID" value="UTO56891.1"/>
    <property type="molecule type" value="Genomic_DNA"/>
</dbReference>
<feature type="binding site" evidence="7">
    <location>
        <position position="258"/>
    </location>
    <ligand>
        <name>L-glutamine</name>
        <dbReference type="ChEBI" id="CHEBI:58359"/>
    </ligand>
</feature>
<dbReference type="GO" id="GO:0006526">
    <property type="term" value="P:L-arginine biosynthetic process"/>
    <property type="evidence" value="ECO:0007669"/>
    <property type="project" value="UniProtKB-UniRule"/>
</dbReference>
<sequence>MQNHCNAILVLSDGKYFCGQSIGSKNDAIGEICFTTGMTGYQHTITDPSFANQIIIFTFPHIGNVGINHIDNEHNTILAKGIIVREISEHSHVLSYMNLNSWMQINNFTGISGVDTRALTIHIRKHGSQNGIIHHFDDIKSLNITKLQQTAQNYIANPIAESSVYSNYNKSTSEQNLYNVSLVDFGIKNKILSHLEELNCKLQVIPAIGNFVNKVLLSSPQGIVISNGPGDPADIPQDIIKQINILIKSNIPILGICLGHQLLAITAGAKTIKMLYGHRGSNHPIYNIEDDRIEITSQNHGFTIDKTTLPKNIQITHVSLFDQTIAGIKFTDHPIFSVQYHPEGAPGPHDSYYIFNKFINLLKNNHTSKLRTINT</sequence>
<dbReference type="GO" id="GO:0006207">
    <property type="term" value="P:'de novo' pyrimidine nucleobase biosynthetic process"/>
    <property type="evidence" value="ECO:0007669"/>
    <property type="project" value="InterPro"/>
</dbReference>
<keyword evidence="7" id="KW-0055">Arginine biosynthesis</keyword>
<feature type="active site" evidence="7">
    <location>
        <position position="343"/>
    </location>
</feature>
<evidence type="ECO:0000256" key="7">
    <source>
        <dbReference type="HAMAP-Rule" id="MF_01209"/>
    </source>
</evidence>
<dbReference type="InterPro" id="IPR002474">
    <property type="entry name" value="CarbamoylP_synth_ssu_N"/>
</dbReference>
<name>A0A9Q9BWF3_9RICK</name>
<dbReference type="InterPro" id="IPR035686">
    <property type="entry name" value="CPSase_GATase1"/>
</dbReference>
<evidence type="ECO:0000313" key="10">
    <source>
        <dbReference type="EMBL" id="UTO56891.1"/>
    </source>
</evidence>
<evidence type="ECO:0000256" key="6">
    <source>
        <dbReference type="ARBA" id="ARBA00048816"/>
    </source>
</evidence>
<dbReference type="HAMAP" id="MF_01209">
    <property type="entry name" value="CPSase_S_chain"/>
    <property type="match status" value="1"/>
</dbReference>
<comment type="subunit">
    <text evidence="7">Composed of two chains; the small (or glutamine) chain promotes the hydrolysis of glutamine to ammonia, which is used by the large (or ammonia) chain to synthesize carbamoyl phosphate. Tetramer of heterodimers (alpha,beta)4.</text>
</comment>
<feature type="binding site" evidence="7">
    <location>
        <position position="230"/>
    </location>
    <ligand>
        <name>L-glutamine</name>
        <dbReference type="ChEBI" id="CHEBI:58359"/>
    </ligand>
</feature>
<keyword evidence="5 7" id="KW-0665">Pyrimidine biosynthesis</keyword>
<dbReference type="InterPro" id="IPR006274">
    <property type="entry name" value="CarbamoylP_synth_ssu"/>
</dbReference>
<dbReference type="GO" id="GO:0006541">
    <property type="term" value="P:glutamine metabolic process"/>
    <property type="evidence" value="ECO:0007669"/>
    <property type="project" value="InterPro"/>
</dbReference>
<dbReference type="NCBIfam" id="TIGR01368">
    <property type="entry name" value="CPSaseIIsmall"/>
    <property type="match status" value="1"/>
</dbReference>
<accession>A0A9Q9BWF3</accession>
<dbReference type="PROSITE" id="PS51273">
    <property type="entry name" value="GATASE_TYPE_1"/>
    <property type="match status" value="1"/>
</dbReference>
<dbReference type="PANTHER" id="PTHR43418">
    <property type="entry name" value="MULTIFUNCTIONAL TRYPTOPHAN BIOSYNTHESIS PROTEIN-RELATED"/>
    <property type="match status" value="1"/>
</dbReference>
<feature type="binding site" evidence="7">
    <location>
        <position position="301"/>
    </location>
    <ligand>
        <name>L-glutamine</name>
        <dbReference type="ChEBI" id="CHEBI:58359"/>
    </ligand>
</feature>
<keyword evidence="4 7" id="KW-0315">Glutamine amidotransferase</keyword>
<dbReference type="GO" id="GO:0004088">
    <property type="term" value="F:carbamoyl-phosphate synthase (glutamine-hydrolyzing) activity"/>
    <property type="evidence" value="ECO:0007669"/>
    <property type="project" value="UniProtKB-UniRule"/>
</dbReference>
<feature type="region of interest" description="CPSase" evidence="7">
    <location>
        <begin position="1"/>
        <end position="179"/>
    </location>
</feature>
<keyword evidence="7" id="KW-0028">Amino-acid biosynthesis</keyword>
<dbReference type="SMART" id="SM01097">
    <property type="entry name" value="CPSase_sm_chain"/>
    <property type="match status" value="1"/>
</dbReference>
<comment type="catalytic activity">
    <reaction evidence="7">
        <text>L-glutamine + H2O = L-glutamate + NH4(+)</text>
        <dbReference type="Rhea" id="RHEA:15889"/>
        <dbReference type="ChEBI" id="CHEBI:15377"/>
        <dbReference type="ChEBI" id="CHEBI:28938"/>
        <dbReference type="ChEBI" id="CHEBI:29985"/>
        <dbReference type="ChEBI" id="CHEBI:58359"/>
    </reaction>
</comment>
<evidence type="ECO:0000256" key="4">
    <source>
        <dbReference type="ARBA" id="ARBA00022962"/>
    </source>
</evidence>
<dbReference type="CDD" id="cd01744">
    <property type="entry name" value="GATase1_CPSase"/>
    <property type="match status" value="1"/>
</dbReference>
<dbReference type="InterPro" id="IPR050472">
    <property type="entry name" value="Anth_synth/Amidotransfase"/>
</dbReference>
<comment type="function">
    <text evidence="7">Small subunit of the glutamine-dependent carbamoyl phosphate synthetase (CPSase). CPSase catalyzes the formation of carbamoyl phosphate from the ammonia moiety of glutamine, carbonate, and phosphate donated by ATP, constituting the first step of 2 biosynthetic pathways, one leading to arginine and/or urea and the other to pyrimidine nucleotides. The small subunit (glutamine amidotransferase) binds and cleaves glutamine to supply the large subunit with the substrate ammonia.</text>
</comment>
<organism evidence="9 11">
    <name type="scientific">Neoehrlichia mikurensis</name>
    <dbReference type="NCBI Taxonomy" id="89586"/>
    <lineage>
        <taxon>Bacteria</taxon>
        <taxon>Pseudomonadati</taxon>
        <taxon>Pseudomonadota</taxon>
        <taxon>Alphaproteobacteria</taxon>
        <taxon>Rickettsiales</taxon>
        <taxon>Anaplasmataceae</taxon>
        <taxon>Candidatus Neoehrlichia</taxon>
    </lineage>
</organism>
<evidence type="ECO:0000256" key="5">
    <source>
        <dbReference type="ARBA" id="ARBA00022975"/>
    </source>
</evidence>
<dbReference type="PANTHER" id="PTHR43418:SF7">
    <property type="entry name" value="CARBAMOYL-PHOSPHATE SYNTHASE SMALL CHAIN"/>
    <property type="match status" value="1"/>
</dbReference>
<feature type="binding site" evidence="7">
    <location>
        <position position="228"/>
    </location>
    <ligand>
        <name>L-glutamine</name>
        <dbReference type="ChEBI" id="CHEBI:58359"/>
    </ligand>
</feature>
<comment type="pathway">
    <text evidence="7">Pyrimidine metabolism; UMP biosynthesis via de novo pathway; (S)-dihydroorotate from bicarbonate: step 1/3.</text>
</comment>
<reference evidence="9" key="1">
    <citation type="journal article" date="2022" name="Microorganisms">
        <title>Assembly and Comparison of Ca. Neoehrlichia mikurensis Genomes.</title>
        <authorList>
            <person name="Azagi T."/>
            <person name="Dirks R.P."/>
            <person name="Yebra-Pimentel E.S."/>
            <person name="Schaap P.J."/>
            <person name="Koehorst J.J."/>
            <person name="Esser H.J."/>
            <person name="Sprong H."/>
        </authorList>
    </citation>
    <scope>NUCLEOTIDE SEQUENCE</scope>
    <source>
        <strain evidence="10">18-2804</strain>
        <strain evidence="9">18-2837</strain>
    </source>
</reference>
<evidence type="ECO:0000259" key="8">
    <source>
        <dbReference type="SMART" id="SM01097"/>
    </source>
</evidence>
<comment type="pathway">
    <text evidence="7">Amino-acid biosynthesis; L-arginine biosynthesis; carbamoyl phosphate from bicarbonate: step 1/1.</text>
</comment>
<dbReference type="Pfam" id="PF00117">
    <property type="entry name" value="GATase"/>
    <property type="match status" value="1"/>
</dbReference>
<keyword evidence="2 7" id="KW-0547">Nucleotide-binding</keyword>
<dbReference type="AlphaFoldDB" id="A0A9Q9BWF3"/>
<feature type="domain" description="Carbamoyl-phosphate synthase small subunit N-terminal" evidence="8">
    <location>
        <begin position="5"/>
        <end position="134"/>
    </location>
</feature>
<evidence type="ECO:0000256" key="1">
    <source>
        <dbReference type="ARBA" id="ARBA00022598"/>
    </source>
</evidence>
<dbReference type="Proteomes" id="UP001059822">
    <property type="component" value="Chromosome"/>
</dbReference>
<protein>
    <recommendedName>
        <fullName evidence="7">Carbamoyl phosphate synthase small chain</fullName>
        <ecNumber evidence="7">6.3.5.5</ecNumber>
    </recommendedName>
    <alternativeName>
        <fullName evidence="7">Carbamoyl phosphate synthetase glutamine chain</fullName>
    </alternativeName>
</protein>
<dbReference type="NCBIfam" id="NF009475">
    <property type="entry name" value="PRK12838.1"/>
    <property type="match status" value="1"/>
</dbReference>
<evidence type="ECO:0000313" key="11">
    <source>
        <dbReference type="Proteomes" id="UP001059822"/>
    </source>
</evidence>